<evidence type="ECO:0000259" key="1">
    <source>
        <dbReference type="Pfam" id="PF25019"/>
    </source>
</evidence>
<dbReference type="EMBL" id="JARAOO010000010">
    <property type="protein sequence ID" value="KAJ7954544.1"/>
    <property type="molecule type" value="Genomic_DNA"/>
</dbReference>
<proteinExistence type="predicted"/>
<dbReference type="Pfam" id="PF25019">
    <property type="entry name" value="LRR_R13L1-DRL21"/>
    <property type="match status" value="1"/>
</dbReference>
<comment type="caution">
    <text evidence="2">The sequence shown here is derived from an EMBL/GenBank/DDBJ whole genome shotgun (WGS) entry which is preliminary data.</text>
</comment>
<dbReference type="PANTHER" id="PTHR47186">
    <property type="entry name" value="LEUCINE-RICH REPEAT-CONTAINING PROTEIN 57"/>
    <property type="match status" value="1"/>
</dbReference>
<reference evidence="2" key="1">
    <citation type="journal article" date="2023" name="Science">
        <title>Elucidation of the pathway for biosynthesis of saponin adjuvants from the soapbark tree.</title>
        <authorList>
            <person name="Reed J."/>
            <person name="Orme A."/>
            <person name="El-Demerdash A."/>
            <person name="Owen C."/>
            <person name="Martin L.B.B."/>
            <person name="Misra R.C."/>
            <person name="Kikuchi S."/>
            <person name="Rejzek M."/>
            <person name="Martin A.C."/>
            <person name="Harkess A."/>
            <person name="Leebens-Mack J."/>
            <person name="Louveau T."/>
            <person name="Stephenson M.J."/>
            <person name="Osbourn A."/>
        </authorList>
    </citation>
    <scope>NUCLEOTIDE SEQUENCE</scope>
    <source>
        <strain evidence="2">S10</strain>
    </source>
</reference>
<dbReference type="InterPro" id="IPR032675">
    <property type="entry name" value="LRR_dom_sf"/>
</dbReference>
<dbReference type="InterPro" id="IPR056789">
    <property type="entry name" value="LRR_R13L1-DRL21"/>
</dbReference>
<name>A0AAD7LAH2_QUISA</name>
<dbReference type="Proteomes" id="UP001163823">
    <property type="component" value="Chromosome 10"/>
</dbReference>
<dbReference type="PANTHER" id="PTHR47186:SF26">
    <property type="entry name" value="LEUCINE-RICH REPEAT DOMAIN, L DOMAIN-CONTAINING PROTEIN-RELATED"/>
    <property type="match status" value="1"/>
</dbReference>
<dbReference type="AlphaFoldDB" id="A0AAD7LAH2"/>
<dbReference type="SUPFAM" id="SSF52058">
    <property type="entry name" value="L domain-like"/>
    <property type="match status" value="2"/>
</dbReference>
<sequence>MHRLVNLRHLNFIGTSVNKKPMHLGKLRNLQTLTSFYVSKCSGSSIKELGQLDSLRGQLSIFQLQNVVFPIDAVMANLKNKKYLETIELGWSEKNESSISERDVLEKLKPHTNLKRLTIRNYGGTRLPDWFSDGSLFTIVSLELSGCKYCFSLPQLGQLPFLKELSFSGLDGVVAIGPEFYGNNSSSIVRPFGSLEILEFRDMLEWEDWCCFEDHIQGAAFACLQELHIQNCPKLTGKVPQHLPCLTKLVIDRCHQLESSIPRAPVMENLELKECKTVLLKHLPSTLATVEIRGSGIPDSLLWKILINNLSVKRLSIVNCPDVELPMCNCYTSLKQLYVKDSCDSLRSFSLNFFPKLQKLFLYSCKYLETLSNSEEGQEFMTSLSWLRIRGCSKFVSFGNGGISAPKLEWCHIQDMENMKSLPEQMHTLLPSLGQLILIDCPLVNSFPEGGLPPRIKHLSISRCSKLVASRMDWGLCRLHSLQSFYISCGYDNVESFPDEGLLPTSLSTLSFYKCWNLKSINHKGMLCLASLKETKYY</sequence>
<accession>A0AAD7LAH2</accession>
<dbReference type="KEGG" id="qsa:O6P43_026114"/>
<evidence type="ECO:0000313" key="2">
    <source>
        <dbReference type="EMBL" id="KAJ7954544.1"/>
    </source>
</evidence>
<protein>
    <submittedName>
        <fullName evidence="2">Disease resistance protein</fullName>
    </submittedName>
</protein>
<gene>
    <name evidence="2" type="ORF">O6P43_026114</name>
</gene>
<dbReference type="Gene3D" id="3.80.10.10">
    <property type="entry name" value="Ribonuclease Inhibitor"/>
    <property type="match status" value="2"/>
</dbReference>
<feature type="domain" description="R13L1/DRL21-like LRR repeat region" evidence="1">
    <location>
        <begin position="46"/>
        <end position="169"/>
    </location>
</feature>
<organism evidence="2 3">
    <name type="scientific">Quillaja saponaria</name>
    <name type="common">Soap bark tree</name>
    <dbReference type="NCBI Taxonomy" id="32244"/>
    <lineage>
        <taxon>Eukaryota</taxon>
        <taxon>Viridiplantae</taxon>
        <taxon>Streptophyta</taxon>
        <taxon>Embryophyta</taxon>
        <taxon>Tracheophyta</taxon>
        <taxon>Spermatophyta</taxon>
        <taxon>Magnoliopsida</taxon>
        <taxon>eudicotyledons</taxon>
        <taxon>Gunneridae</taxon>
        <taxon>Pentapetalae</taxon>
        <taxon>rosids</taxon>
        <taxon>fabids</taxon>
        <taxon>Fabales</taxon>
        <taxon>Quillajaceae</taxon>
        <taxon>Quillaja</taxon>
    </lineage>
</organism>
<keyword evidence="3" id="KW-1185">Reference proteome</keyword>
<evidence type="ECO:0000313" key="3">
    <source>
        <dbReference type="Proteomes" id="UP001163823"/>
    </source>
</evidence>